<evidence type="ECO:0000313" key="4">
    <source>
        <dbReference type="EMBL" id="RLN31200.1"/>
    </source>
</evidence>
<sequence>MALVNSSGDTDLRIYEPSLACEYPSPQERAEHRSRLLAAIHNAYCKALERLTVRSSSKASFCFGLLDPASNIVVNALVPCPRRSPAADGVHGAEELEDLERRSMDGMVTFLTRFFPYLADSEAERYLLLADADLLVATRTVVMDRRMKRFGSLERATEEALRMALRCAALAARHPDPDRLVGAWLTFSSHLDEAVRLVAKVRRRSPSSSLHNLARLLDGPTPPPADDRRGDLLRAWHQLATSRRRRRPHPRSVPYQNTGMTRALLDTVHALYLQALARLPAGELRSRFHRSLLRAGHCYGPLDPVSNIIVNTIWYDAAFPRTHELELDMVSTRSLHRIENRSMYGLVSFLCTRYHHLDFHHATRCLLDADASLLLADSDLDAGGDAASNSRTRKQRSVGRTQARGSGREVVTGVEEAFKAAAIAACHPNPDAQVNILASCKQRLGSALSLLQCSSQLSSEDVHRLARLLSPEPSCSEPQPPLSPFPVEVYLSKHTRISKKVMAALSSHAPMYELHVICGVNDQVSGPVFCPGGSKFAPHKCYRSHVNFLATRKGAREAPVLFFAELGNDDEDEGGTHSMCCPVTAPPPCAVVCWQIGSAASTAILWGNRIVHPIEEEFHAREMEFEKMVCGEDPCDDEFNPALSQPYYTNTGILSHSRLVANEMGILEEDCLYADSFDQPTTGVGFWDLEFMMDGDFDISGD</sequence>
<feature type="domain" description="PIR2-like helical" evidence="3">
    <location>
        <begin position="39"/>
        <end position="140"/>
    </location>
</feature>
<reference evidence="5" key="1">
    <citation type="journal article" date="2019" name="Nat. Commun.">
        <title>The genome of broomcorn millet.</title>
        <authorList>
            <person name="Zou C."/>
            <person name="Miki D."/>
            <person name="Li D."/>
            <person name="Tang Q."/>
            <person name="Xiao L."/>
            <person name="Rajput S."/>
            <person name="Deng P."/>
            <person name="Jia W."/>
            <person name="Huang R."/>
            <person name="Zhang M."/>
            <person name="Sun Y."/>
            <person name="Hu J."/>
            <person name="Fu X."/>
            <person name="Schnable P.S."/>
            <person name="Li F."/>
            <person name="Zhang H."/>
            <person name="Feng B."/>
            <person name="Zhu X."/>
            <person name="Liu R."/>
            <person name="Schnable J.C."/>
            <person name="Zhu J.-K."/>
            <person name="Zhang H."/>
        </authorList>
    </citation>
    <scope>NUCLEOTIDE SEQUENCE [LARGE SCALE GENOMIC DNA]</scope>
</reference>
<evidence type="ECO:0000313" key="5">
    <source>
        <dbReference type="Proteomes" id="UP000275267"/>
    </source>
</evidence>
<dbReference type="InterPro" id="IPR046527">
    <property type="entry name" value="PIR2-like_helical"/>
</dbReference>
<organism evidence="4 5">
    <name type="scientific">Panicum miliaceum</name>
    <name type="common">Proso millet</name>
    <name type="synonym">Broomcorn millet</name>
    <dbReference type="NCBI Taxonomy" id="4540"/>
    <lineage>
        <taxon>Eukaryota</taxon>
        <taxon>Viridiplantae</taxon>
        <taxon>Streptophyta</taxon>
        <taxon>Embryophyta</taxon>
        <taxon>Tracheophyta</taxon>
        <taxon>Spermatophyta</taxon>
        <taxon>Magnoliopsida</taxon>
        <taxon>Liliopsida</taxon>
        <taxon>Poales</taxon>
        <taxon>Poaceae</taxon>
        <taxon>PACMAD clade</taxon>
        <taxon>Panicoideae</taxon>
        <taxon>Panicodae</taxon>
        <taxon>Paniceae</taxon>
        <taxon>Panicinae</taxon>
        <taxon>Panicum</taxon>
        <taxon>Panicum sect. Panicum</taxon>
    </lineage>
</organism>
<comment type="caution">
    <text evidence="4">The sequence shown here is derived from an EMBL/GenBank/DDBJ whole genome shotgun (WGS) entry which is preliminary data.</text>
</comment>
<evidence type="ECO:0000259" key="3">
    <source>
        <dbReference type="Pfam" id="PF20235"/>
    </source>
</evidence>
<feature type="region of interest" description="Disordered" evidence="1">
    <location>
        <begin position="383"/>
        <end position="407"/>
    </location>
</feature>
<proteinExistence type="predicted"/>
<keyword evidence="5" id="KW-1185">Reference proteome</keyword>
<evidence type="ECO:0000259" key="2">
    <source>
        <dbReference type="Pfam" id="PF12274"/>
    </source>
</evidence>
<dbReference type="Proteomes" id="UP000275267">
    <property type="component" value="Unassembled WGS sequence"/>
</dbReference>
<feature type="domain" description="PIR2-like helical" evidence="3">
    <location>
        <begin position="266"/>
        <end position="378"/>
    </location>
</feature>
<dbReference type="AlphaFoldDB" id="A0A3L6T3A9"/>
<feature type="domain" description="DUF3615" evidence="2">
    <location>
        <begin position="501"/>
        <end position="594"/>
    </location>
</feature>
<dbReference type="InterPro" id="IPR022059">
    <property type="entry name" value="DUF3615"/>
</dbReference>
<accession>A0A3L6T3A9</accession>
<dbReference type="Pfam" id="PF20235">
    <property type="entry name" value="PIR2-like_helical"/>
    <property type="match status" value="2"/>
</dbReference>
<dbReference type="PANTHER" id="PTHR33120:SF47">
    <property type="entry name" value="OS05G0571400 PROTEIN"/>
    <property type="match status" value="1"/>
</dbReference>
<protein>
    <submittedName>
        <fullName evidence="4">Uncharacterized protein</fullName>
    </submittedName>
</protein>
<dbReference type="OrthoDB" id="691360at2759"/>
<dbReference type="EMBL" id="PQIB02000003">
    <property type="protein sequence ID" value="RLN31200.1"/>
    <property type="molecule type" value="Genomic_DNA"/>
</dbReference>
<dbReference type="PANTHER" id="PTHR33120">
    <property type="entry name" value="EXPRESSED PROTEIN-RELATED"/>
    <property type="match status" value="1"/>
</dbReference>
<name>A0A3L6T3A9_PANMI</name>
<dbReference type="Pfam" id="PF12274">
    <property type="entry name" value="DUF3615"/>
    <property type="match status" value="1"/>
</dbReference>
<gene>
    <name evidence="4" type="ORF">C2845_PM05G04650</name>
</gene>
<evidence type="ECO:0000256" key="1">
    <source>
        <dbReference type="SAM" id="MobiDB-lite"/>
    </source>
</evidence>